<sequence>MGLSQCLWSLNQPHLYYLSLLNIPNFRAPSIY</sequence>
<accession>A0A0K2TUQ3</accession>
<dbReference type="EMBL" id="HACA01011775">
    <property type="protein sequence ID" value="CDW29136.1"/>
    <property type="molecule type" value="Transcribed_RNA"/>
</dbReference>
<name>A0A0K2TUQ3_LEPSM</name>
<reference evidence="1" key="1">
    <citation type="submission" date="2014-05" db="EMBL/GenBank/DDBJ databases">
        <authorList>
            <person name="Chronopoulou M."/>
        </authorList>
    </citation>
    <scope>NUCLEOTIDE SEQUENCE</scope>
    <source>
        <tissue evidence="1">Whole organism</tissue>
    </source>
</reference>
<protein>
    <submittedName>
        <fullName evidence="1">Uncharacterized protein</fullName>
    </submittedName>
</protein>
<evidence type="ECO:0000313" key="1">
    <source>
        <dbReference type="EMBL" id="CDW29136.1"/>
    </source>
</evidence>
<organism evidence="1">
    <name type="scientific">Lepeophtheirus salmonis</name>
    <name type="common">Salmon louse</name>
    <name type="synonym">Caligus salmonis</name>
    <dbReference type="NCBI Taxonomy" id="72036"/>
    <lineage>
        <taxon>Eukaryota</taxon>
        <taxon>Metazoa</taxon>
        <taxon>Ecdysozoa</taxon>
        <taxon>Arthropoda</taxon>
        <taxon>Crustacea</taxon>
        <taxon>Multicrustacea</taxon>
        <taxon>Hexanauplia</taxon>
        <taxon>Copepoda</taxon>
        <taxon>Siphonostomatoida</taxon>
        <taxon>Caligidae</taxon>
        <taxon>Lepeophtheirus</taxon>
    </lineage>
</organism>
<dbReference type="AlphaFoldDB" id="A0A0K2TUQ3"/>
<proteinExistence type="predicted"/>